<dbReference type="GO" id="GO:0003723">
    <property type="term" value="F:RNA binding"/>
    <property type="evidence" value="ECO:0007669"/>
    <property type="project" value="InterPro"/>
</dbReference>
<organism evidence="5 6">
    <name type="scientific">Actinobacillus succinogenes (strain ATCC 55618 / DSM 22257 / CCUG 43843 / 130Z)</name>
    <dbReference type="NCBI Taxonomy" id="339671"/>
    <lineage>
        <taxon>Bacteria</taxon>
        <taxon>Pseudomonadati</taxon>
        <taxon>Pseudomonadota</taxon>
        <taxon>Gammaproteobacteria</taxon>
        <taxon>Pasteurellales</taxon>
        <taxon>Pasteurellaceae</taxon>
        <taxon>Actinobacillus</taxon>
    </lineage>
</organism>
<evidence type="ECO:0000256" key="2">
    <source>
        <dbReference type="ARBA" id="ARBA00022679"/>
    </source>
</evidence>
<dbReference type="InterPro" id="IPR016479">
    <property type="entry name" value="YfiF_prd"/>
</dbReference>
<proteinExistence type="predicted"/>
<feature type="region of interest" description="Disordered" evidence="3">
    <location>
        <begin position="1"/>
        <end position="80"/>
    </location>
</feature>
<dbReference type="KEGG" id="asu:Asuc_2008"/>
<dbReference type="GO" id="GO:0008173">
    <property type="term" value="F:RNA methyltransferase activity"/>
    <property type="evidence" value="ECO:0007669"/>
    <property type="project" value="InterPro"/>
</dbReference>
<evidence type="ECO:0000313" key="6">
    <source>
        <dbReference type="Proteomes" id="UP000001114"/>
    </source>
</evidence>
<dbReference type="PANTHER" id="PTHR46429:SF2">
    <property type="entry name" value="TRNA_RRNA METHYLTRANSFERASE"/>
    <property type="match status" value="1"/>
</dbReference>
<keyword evidence="1 5" id="KW-0489">Methyltransferase</keyword>
<dbReference type="InterPro" id="IPR029064">
    <property type="entry name" value="Ribosomal_eL30-like_sf"/>
</dbReference>
<evidence type="ECO:0000259" key="4">
    <source>
        <dbReference type="SMART" id="SM00967"/>
    </source>
</evidence>
<dbReference type="InterPro" id="IPR029026">
    <property type="entry name" value="tRNA_m1G_MTases_N"/>
</dbReference>
<feature type="region of interest" description="Disordered" evidence="3">
    <location>
        <begin position="95"/>
        <end position="116"/>
    </location>
</feature>
<dbReference type="Gene3D" id="3.40.1280.10">
    <property type="match status" value="1"/>
</dbReference>
<keyword evidence="2 5" id="KW-0808">Transferase</keyword>
<reference evidence="6" key="1">
    <citation type="journal article" date="2010" name="BMC Genomics">
        <title>A genomic perspective on the potential of Actinobacillus succinogenes for industrial succinate production.</title>
        <authorList>
            <person name="McKinlay J.B."/>
            <person name="Laivenieks M."/>
            <person name="Schindler B.D."/>
            <person name="McKinlay A.A."/>
            <person name="Siddaramappa S."/>
            <person name="Challacombe J.F."/>
            <person name="Lowry S.R."/>
            <person name="Clum A."/>
            <person name="Lapidus A.L."/>
            <person name="Burkhart K.B."/>
            <person name="Harkins V."/>
            <person name="Vieille C."/>
        </authorList>
    </citation>
    <scope>NUCLEOTIDE SEQUENCE [LARGE SCALE GENOMIC DNA]</scope>
    <source>
        <strain evidence="6">ATCC 55618 / DSM 22257 / CCUG 43843 / 130Z</strain>
    </source>
</reference>
<dbReference type="STRING" id="339671.Asuc_2008"/>
<accession>A6VQV7</accession>
<feature type="compositionally biased region" description="Basic and acidic residues" evidence="3">
    <location>
        <begin position="16"/>
        <end position="28"/>
    </location>
</feature>
<dbReference type="GO" id="GO:0005829">
    <property type="term" value="C:cytosol"/>
    <property type="evidence" value="ECO:0007669"/>
    <property type="project" value="TreeGrafter"/>
</dbReference>
<dbReference type="InterPro" id="IPR001537">
    <property type="entry name" value="SpoU_MeTrfase"/>
</dbReference>
<dbReference type="RefSeq" id="WP_012073730.1">
    <property type="nucleotide sequence ID" value="NC_009655.1"/>
</dbReference>
<sequence length="361" mass="40277">MSNFTKPEFQPATGEYRFKERSVGERRTPRSSTRMAENQPNRRRQQFDFEQKPAKNRPHFSPKSGNGRTENRPAHTPELTLQITETQLGKVKVVTKSTGGDIQTKKKKTGPLSPRAPEKIKKNRAEEMKVFGENACFTLFAQRPASIIRVWTTVETAHKTGEMFSYLAANKKVYHVVDREELERVSGTEHHGGICMLVKKRHPFTLKGYLDITRKEDSLVLLDNVRNPQNIGGILRTCAVYGVKALITAEPELTQSANAMRVAEGGAEFVNILQINDTEQALAQLRQAGYQVIFTSTDKQAKSMNKLMRMKKAVFVLSESDVSGFAQNGDEVVNLSFANPLKTGLNVAVTAGVLLAARATR</sequence>
<dbReference type="PANTHER" id="PTHR46429">
    <property type="entry name" value="23S RRNA (GUANOSINE-2'-O-)-METHYLTRANSFERASE RLMB"/>
    <property type="match status" value="1"/>
</dbReference>
<dbReference type="CDD" id="cd18095">
    <property type="entry name" value="SpoU-like_rRNA-MTase"/>
    <property type="match status" value="1"/>
</dbReference>
<dbReference type="SMART" id="SM00967">
    <property type="entry name" value="SpoU_sub_bind"/>
    <property type="match status" value="1"/>
</dbReference>
<dbReference type="InterPro" id="IPR004441">
    <property type="entry name" value="rRNA_MeTrfase_TrmH"/>
</dbReference>
<dbReference type="HOGENOM" id="CLU_021322_2_1_6"/>
<dbReference type="Proteomes" id="UP000001114">
    <property type="component" value="Chromosome"/>
</dbReference>
<keyword evidence="6" id="KW-1185">Reference proteome</keyword>
<dbReference type="GO" id="GO:0032259">
    <property type="term" value="P:methylation"/>
    <property type="evidence" value="ECO:0007669"/>
    <property type="project" value="UniProtKB-KW"/>
</dbReference>
<dbReference type="InterPro" id="IPR013123">
    <property type="entry name" value="SpoU_subst-bd"/>
</dbReference>
<evidence type="ECO:0000256" key="3">
    <source>
        <dbReference type="SAM" id="MobiDB-lite"/>
    </source>
</evidence>
<feature type="compositionally biased region" description="Polar residues" evidence="3">
    <location>
        <begin position="30"/>
        <end position="39"/>
    </location>
</feature>
<dbReference type="SUPFAM" id="SSF55315">
    <property type="entry name" value="L30e-like"/>
    <property type="match status" value="1"/>
</dbReference>
<dbReference type="GO" id="GO:0006396">
    <property type="term" value="P:RNA processing"/>
    <property type="evidence" value="ECO:0007669"/>
    <property type="project" value="InterPro"/>
</dbReference>
<dbReference type="Pfam" id="PF08032">
    <property type="entry name" value="SpoU_sub_bind"/>
    <property type="match status" value="1"/>
</dbReference>
<dbReference type="EMBL" id="CP000746">
    <property type="protein sequence ID" value="ABR75354.1"/>
    <property type="molecule type" value="Genomic_DNA"/>
</dbReference>
<name>A6VQV7_ACTSZ</name>
<dbReference type="AlphaFoldDB" id="A6VQV7"/>
<evidence type="ECO:0000313" key="5">
    <source>
        <dbReference type="EMBL" id="ABR75354.1"/>
    </source>
</evidence>
<gene>
    <name evidence="5" type="ordered locus">Asuc_2008</name>
</gene>
<dbReference type="Pfam" id="PF00588">
    <property type="entry name" value="SpoU_methylase"/>
    <property type="match status" value="1"/>
</dbReference>
<evidence type="ECO:0000256" key="1">
    <source>
        <dbReference type="ARBA" id="ARBA00022603"/>
    </source>
</evidence>
<dbReference type="SUPFAM" id="SSF75217">
    <property type="entry name" value="alpha/beta knot"/>
    <property type="match status" value="1"/>
</dbReference>
<dbReference type="PIRSF" id="PIRSF006280">
    <property type="entry name" value="YfiF_prd"/>
    <property type="match status" value="1"/>
</dbReference>
<dbReference type="OrthoDB" id="9785673at2"/>
<dbReference type="InterPro" id="IPR029028">
    <property type="entry name" value="Alpha/beta_knot_MTases"/>
</dbReference>
<dbReference type="Gene3D" id="3.30.1330.30">
    <property type="match status" value="1"/>
</dbReference>
<dbReference type="eggNOG" id="COG0566">
    <property type="taxonomic scope" value="Bacteria"/>
</dbReference>
<protein>
    <submittedName>
        <fullName evidence="5">tRNA/rRNA methyltransferase (SpoU)</fullName>
    </submittedName>
</protein>
<feature type="domain" description="RNA 2-O ribose methyltransferase substrate binding" evidence="4">
    <location>
        <begin position="129"/>
        <end position="204"/>
    </location>
</feature>